<keyword evidence="3" id="KW-1185">Reference proteome</keyword>
<dbReference type="AlphaFoldDB" id="K0R742"/>
<protein>
    <submittedName>
        <fullName evidence="2">Uncharacterized protein</fullName>
    </submittedName>
</protein>
<dbReference type="Proteomes" id="UP000266841">
    <property type="component" value="Unassembled WGS sequence"/>
</dbReference>
<feature type="region of interest" description="Disordered" evidence="1">
    <location>
        <begin position="87"/>
        <end position="109"/>
    </location>
</feature>
<dbReference type="EMBL" id="AGNL01045049">
    <property type="protein sequence ID" value="EJK49183.1"/>
    <property type="molecule type" value="Genomic_DNA"/>
</dbReference>
<evidence type="ECO:0000256" key="1">
    <source>
        <dbReference type="SAM" id="MobiDB-lite"/>
    </source>
</evidence>
<comment type="caution">
    <text evidence="2">The sequence shown here is derived from an EMBL/GenBank/DDBJ whole genome shotgun (WGS) entry which is preliminary data.</text>
</comment>
<reference evidence="2 3" key="1">
    <citation type="journal article" date="2012" name="Genome Biol.">
        <title>Genome and low-iron response of an oceanic diatom adapted to chronic iron limitation.</title>
        <authorList>
            <person name="Lommer M."/>
            <person name="Specht M."/>
            <person name="Roy A.S."/>
            <person name="Kraemer L."/>
            <person name="Andreson R."/>
            <person name="Gutowska M.A."/>
            <person name="Wolf J."/>
            <person name="Bergner S.V."/>
            <person name="Schilhabel M.B."/>
            <person name="Klostermeier U.C."/>
            <person name="Beiko R.G."/>
            <person name="Rosenstiel P."/>
            <person name="Hippler M."/>
            <person name="Laroche J."/>
        </authorList>
    </citation>
    <scope>NUCLEOTIDE SEQUENCE [LARGE SCALE GENOMIC DNA]</scope>
    <source>
        <strain evidence="2 3">CCMP1005</strain>
    </source>
</reference>
<gene>
    <name evidence="2" type="ORF">THAOC_31969</name>
</gene>
<dbReference type="OrthoDB" id="49038at2759"/>
<proteinExistence type="predicted"/>
<name>K0R742_THAOC</name>
<evidence type="ECO:0000313" key="2">
    <source>
        <dbReference type="EMBL" id="EJK49183.1"/>
    </source>
</evidence>
<organism evidence="2 3">
    <name type="scientific">Thalassiosira oceanica</name>
    <name type="common">Marine diatom</name>
    <dbReference type="NCBI Taxonomy" id="159749"/>
    <lineage>
        <taxon>Eukaryota</taxon>
        <taxon>Sar</taxon>
        <taxon>Stramenopiles</taxon>
        <taxon>Ochrophyta</taxon>
        <taxon>Bacillariophyta</taxon>
        <taxon>Coscinodiscophyceae</taxon>
        <taxon>Thalassiosirophycidae</taxon>
        <taxon>Thalassiosirales</taxon>
        <taxon>Thalassiosiraceae</taxon>
        <taxon>Thalassiosira</taxon>
    </lineage>
</organism>
<evidence type="ECO:0000313" key="3">
    <source>
        <dbReference type="Proteomes" id="UP000266841"/>
    </source>
</evidence>
<accession>K0R742</accession>
<sequence length="525" mass="57846">MPVEQISKPILPAENETWPDRIYEEQKVGNGDGRIENECDDGMLNRAKKTTPTTPTSLSMWYVHGKPINQTPTFRSRRQRARRMAEVQIESQTTDPRKAMGGASSKPGDSHGFMQAVRLPSATPVPVPAPSPFKFEMSAEAAEHNTAVLETFDNDLGKAIDGSPGTHISYGSEVRDNDSDLFERIDGVSAPNEHSVDVEDHGDRVLESVSGEDSDLFERTETARDQIESQTTDNRHQFVHDIVGCWIAVNCPVGQASRRGAIPDTELHSEISSRHHGIHCQVSGLMKQAWFSLPPKLGVVLAPQNNLLSQRIMTSGAGPAPPKFCIVSETVFDLGADLLSCELWEPTESPSPYASLLPAPTRLDKSIPFGTAEEADFSLDEDCRGGVDGYIDDGITVVLDSEDNKAMVARAAQAVVMALFLTFRPLAAGLEAIFRPDVASIRKMKAEGGLHELVTFLGWFLDTRRLHIAPPKDKAVSLNSYVYLDKETKEDLRLWLEFVQAKEGISINRIVFRKPPLQNFSDASE</sequence>